<evidence type="ECO:0000259" key="2">
    <source>
        <dbReference type="PROSITE" id="PS50158"/>
    </source>
</evidence>
<dbReference type="InterPro" id="IPR036875">
    <property type="entry name" value="Znf_CCHC_sf"/>
</dbReference>
<gene>
    <name evidence="3" type="ORF">CR201_G0013515</name>
</gene>
<dbReference type="SUPFAM" id="SSF57756">
    <property type="entry name" value="Retrovirus zinc finger-like domains"/>
    <property type="match status" value="1"/>
</dbReference>
<dbReference type="GO" id="GO:0003676">
    <property type="term" value="F:nucleic acid binding"/>
    <property type="evidence" value="ECO:0007669"/>
    <property type="project" value="InterPro"/>
</dbReference>
<comment type="caution">
    <text evidence="3">The sequence shown here is derived from an EMBL/GenBank/DDBJ whole genome shotgun (WGS) entry which is preliminary data.</text>
</comment>
<dbReference type="AlphaFoldDB" id="A0A2J8W3J9"/>
<name>A0A2J8W3J9_PONAB</name>
<dbReference type="Pfam" id="PF00098">
    <property type="entry name" value="zf-CCHC"/>
    <property type="match status" value="1"/>
</dbReference>
<evidence type="ECO:0000256" key="1">
    <source>
        <dbReference type="PROSITE-ProRule" id="PRU00047"/>
    </source>
</evidence>
<sequence length="106" mass="11414">FFLPQTPYANGLVHDPVMGSQANYGMQQMAGFGRFYPVYPAPNVVANTSGSGPKKNGNVSCYNCGVSGHYAQDCKQSSMEANQQGTYRLRYAPPLPPSNDTLDSAD</sequence>
<dbReference type="InterPro" id="IPR001878">
    <property type="entry name" value="Znf_CCHC"/>
</dbReference>
<evidence type="ECO:0000313" key="3">
    <source>
        <dbReference type="EMBL" id="PNJ64337.1"/>
    </source>
</evidence>
<keyword evidence="1" id="KW-0862">Zinc</keyword>
<dbReference type="FunFam" id="4.10.60.10:FF:000019">
    <property type="entry name" value="Zinc finger CCHC domain-containing protein 2"/>
    <property type="match status" value="1"/>
</dbReference>
<organism evidence="3">
    <name type="scientific">Pongo abelii</name>
    <name type="common">Sumatran orangutan</name>
    <name type="synonym">Pongo pygmaeus abelii</name>
    <dbReference type="NCBI Taxonomy" id="9601"/>
    <lineage>
        <taxon>Eukaryota</taxon>
        <taxon>Metazoa</taxon>
        <taxon>Chordata</taxon>
        <taxon>Craniata</taxon>
        <taxon>Vertebrata</taxon>
        <taxon>Euteleostomi</taxon>
        <taxon>Mammalia</taxon>
        <taxon>Eutheria</taxon>
        <taxon>Euarchontoglires</taxon>
        <taxon>Primates</taxon>
        <taxon>Haplorrhini</taxon>
        <taxon>Catarrhini</taxon>
        <taxon>Hominidae</taxon>
        <taxon>Pongo</taxon>
    </lineage>
</organism>
<dbReference type="GO" id="GO:0008270">
    <property type="term" value="F:zinc ion binding"/>
    <property type="evidence" value="ECO:0007669"/>
    <property type="project" value="UniProtKB-KW"/>
</dbReference>
<dbReference type="SMART" id="SM00343">
    <property type="entry name" value="ZnF_C2HC"/>
    <property type="match status" value="1"/>
</dbReference>
<dbReference type="PANTHER" id="PTHR46939:SF1">
    <property type="entry name" value="ZINC FINGER CCHC DOMAIN-CONTAINING PROTEIN 2"/>
    <property type="match status" value="1"/>
</dbReference>
<dbReference type="PANTHER" id="PTHR46939">
    <property type="entry name" value="ZINC FINGER CCHC DOMAIN-CONTAINING PROTEIN 2"/>
    <property type="match status" value="1"/>
</dbReference>
<dbReference type="EMBL" id="NDHI03003401">
    <property type="protein sequence ID" value="PNJ64337.1"/>
    <property type="molecule type" value="Genomic_DNA"/>
</dbReference>
<reference evidence="3" key="1">
    <citation type="submission" date="2017-12" db="EMBL/GenBank/DDBJ databases">
        <title>High-resolution comparative analysis of great ape genomes.</title>
        <authorList>
            <person name="Pollen A."/>
            <person name="Hastie A."/>
            <person name="Hormozdiari F."/>
            <person name="Dougherty M."/>
            <person name="Liu R."/>
            <person name="Chaisson M."/>
            <person name="Hoppe E."/>
            <person name="Hill C."/>
            <person name="Pang A."/>
            <person name="Hillier L."/>
            <person name="Baker C."/>
            <person name="Armstrong J."/>
            <person name="Shendure J."/>
            <person name="Paten B."/>
            <person name="Wilson R."/>
            <person name="Chao H."/>
            <person name="Schneider V."/>
            <person name="Ventura M."/>
            <person name="Kronenberg Z."/>
            <person name="Murali S."/>
            <person name="Gordon D."/>
            <person name="Cantsilieris S."/>
            <person name="Munson K."/>
            <person name="Nelson B."/>
            <person name="Raja A."/>
            <person name="Underwood J."/>
            <person name="Diekhans M."/>
            <person name="Fiddes I."/>
            <person name="Haussler D."/>
            <person name="Eichler E."/>
        </authorList>
    </citation>
    <scope>NUCLEOTIDE SEQUENCE [LARGE SCALE GENOMIC DNA]</scope>
    <source>
        <strain evidence="3">Susie</strain>
    </source>
</reference>
<feature type="domain" description="CCHC-type" evidence="2">
    <location>
        <begin position="61"/>
        <end position="76"/>
    </location>
</feature>
<feature type="non-terminal residue" evidence="3">
    <location>
        <position position="1"/>
    </location>
</feature>
<dbReference type="Gene3D" id="4.10.60.10">
    <property type="entry name" value="Zinc finger, CCHC-type"/>
    <property type="match status" value="1"/>
</dbReference>
<keyword evidence="1" id="KW-0479">Metal-binding</keyword>
<dbReference type="SMR" id="A0A2J8W3J9"/>
<keyword evidence="1" id="KW-0863">Zinc-finger</keyword>
<dbReference type="PROSITE" id="PS50158">
    <property type="entry name" value="ZF_CCHC"/>
    <property type="match status" value="1"/>
</dbReference>
<proteinExistence type="predicted"/>
<protein>
    <submittedName>
        <fullName evidence="3">ZCCHC2 isoform 10</fullName>
    </submittedName>
</protein>
<accession>A0A2J8W3J9</accession>
<dbReference type="InterPro" id="IPR042793">
    <property type="entry name" value="ZCCHC2"/>
</dbReference>